<dbReference type="InterPro" id="IPR004161">
    <property type="entry name" value="EFTu-like_2"/>
</dbReference>
<evidence type="ECO:0000256" key="1">
    <source>
        <dbReference type="ARBA" id="ARBA00004496"/>
    </source>
</evidence>
<dbReference type="GO" id="GO:0003723">
    <property type="term" value="F:RNA binding"/>
    <property type="evidence" value="ECO:0007669"/>
    <property type="project" value="InterPro"/>
</dbReference>
<name>A0A9D8KDG7_9DELT</name>
<keyword evidence="5" id="KW-0648">Protein biosynthesis</keyword>
<comment type="caution">
    <text evidence="10">The sequence shown here is derived from an EMBL/GenBank/DDBJ whole genome shotgun (WGS) entry which is preliminary data.</text>
</comment>
<evidence type="ECO:0000256" key="3">
    <source>
        <dbReference type="ARBA" id="ARBA00022490"/>
    </source>
</evidence>
<dbReference type="GO" id="GO:0003746">
    <property type="term" value="F:translation elongation factor activity"/>
    <property type="evidence" value="ECO:0007669"/>
    <property type="project" value="UniProtKB-KW"/>
</dbReference>
<keyword evidence="4" id="KW-0547">Nucleotide-binding</keyword>
<feature type="domain" description="Tr-type G" evidence="9">
    <location>
        <begin position="1"/>
        <end position="172"/>
    </location>
</feature>
<dbReference type="CDD" id="cd15491">
    <property type="entry name" value="selB_III"/>
    <property type="match status" value="1"/>
</dbReference>
<dbReference type="Gene3D" id="1.10.10.10">
    <property type="entry name" value="Winged helix-like DNA-binding domain superfamily/Winged helix DNA-binding domain"/>
    <property type="match status" value="1"/>
</dbReference>
<dbReference type="InterPro" id="IPR036390">
    <property type="entry name" value="WH_DNA-bd_sf"/>
</dbReference>
<dbReference type="Gene3D" id="2.40.30.10">
    <property type="entry name" value="Translation factors"/>
    <property type="match status" value="2"/>
</dbReference>
<proteinExistence type="predicted"/>
<dbReference type="Pfam" id="PF00009">
    <property type="entry name" value="GTP_EFTU"/>
    <property type="match status" value="1"/>
</dbReference>
<dbReference type="PANTHER" id="PTHR43721:SF22">
    <property type="entry name" value="ELONGATION FACTOR TU, MITOCHONDRIAL"/>
    <property type="match status" value="1"/>
</dbReference>
<sequence>MKRLILGTAGHIDHGKTALIKALTGIDTDRLKEEKERGITIELGFAYLDLPSGTRLGIVDVPGHEKFVKNMVAGSGGIDIVALVVAADEGIMPQTVEHMNILKLLDVPLGVVIITKVDTVDEEMISLVEEELFDFTSGTFLEGAPVVRVSSITGDGIDELISVLDGLLSKVEGRGASGLFRLPVDRVFTMKGFGTVITGTLLSGGVKAGEEITIMPTGKAARIRGIQVHNDSVDEAVAGTRTAINLTGIDRESIKRGDTIISPGTIEPTYMIDAKLSYLSDNAKNLKNRERVRFHLGTSEVIVNVVLMEREEVAPGDEAYVQIRLTEPVVAVPGDRFVIRSLSPVTTVGGGEILNAHPKKHKRFKEDTIEDFEILTRGELDERAVVFLRDTGYIGATAKELEVRMGTSQTKTNKILDKLLGDRRIVVFDKDKGGYLEGETYGRLKGVAIERIGEYHAKNPKEEGISKEELFRKMPWGVGQKLFAKLMDDLAGKDKISAAGERIALSSHKVVLKADEEEIIKGAVDMIRGGGLSPPSTQEMAEALKVTEAEVKKLLTVNARDGKIVRVKENLYFDAGDLDDLKKKLIEYLKEKGEITTQGFKDMTGSTRKYMIPLFEYFDSEKVTIRIGDVRKLRERGGG</sequence>
<dbReference type="InterPro" id="IPR027417">
    <property type="entry name" value="P-loop_NTPase"/>
</dbReference>
<dbReference type="SUPFAM" id="SSF52540">
    <property type="entry name" value="P-loop containing nucleoside triphosphate hydrolases"/>
    <property type="match status" value="1"/>
</dbReference>
<dbReference type="EMBL" id="JAFGIX010000024">
    <property type="protein sequence ID" value="MBN1572513.1"/>
    <property type="molecule type" value="Genomic_DNA"/>
</dbReference>
<dbReference type="InterPro" id="IPR009000">
    <property type="entry name" value="Transl_B-barrel_sf"/>
</dbReference>
<keyword evidence="6" id="KW-0342">GTP-binding</keyword>
<dbReference type="InterPro" id="IPR005225">
    <property type="entry name" value="Small_GTP-bd"/>
</dbReference>
<dbReference type="InterPro" id="IPR000795">
    <property type="entry name" value="T_Tr_GTP-bd_dom"/>
</dbReference>
<evidence type="ECO:0000259" key="9">
    <source>
        <dbReference type="PROSITE" id="PS51722"/>
    </source>
</evidence>
<dbReference type="InterPro" id="IPR004535">
    <property type="entry name" value="Transl_elong_SelB"/>
</dbReference>
<reference evidence="10" key="1">
    <citation type="journal article" date="2021" name="Environ. Microbiol.">
        <title>Genomic characterization of three novel Desulfobacterota classes expand the metabolic and phylogenetic diversity of the phylum.</title>
        <authorList>
            <person name="Murphy C.L."/>
            <person name="Biggerstaff J."/>
            <person name="Eichhorn A."/>
            <person name="Ewing E."/>
            <person name="Shahan R."/>
            <person name="Soriano D."/>
            <person name="Stewart S."/>
            <person name="VanMol K."/>
            <person name="Walker R."/>
            <person name="Walters P."/>
            <person name="Elshahed M.S."/>
            <person name="Youssef N.H."/>
        </authorList>
    </citation>
    <scope>NUCLEOTIDE SEQUENCE</scope>
    <source>
        <strain evidence="10">Zod_Metabat.24</strain>
    </source>
</reference>
<dbReference type="PROSITE" id="PS00301">
    <property type="entry name" value="G_TR_1"/>
    <property type="match status" value="1"/>
</dbReference>
<evidence type="ECO:0000256" key="5">
    <source>
        <dbReference type="ARBA" id="ARBA00022917"/>
    </source>
</evidence>
<gene>
    <name evidence="10" type="primary">selB</name>
    <name evidence="10" type="ORF">JW984_04870</name>
</gene>
<dbReference type="CDD" id="cd04171">
    <property type="entry name" value="SelB"/>
    <property type="match status" value="1"/>
</dbReference>
<comment type="function">
    <text evidence="7">Translation factor necessary for the incorporation of selenocysteine into proteins. It probably replaces EF-Tu for the insertion of selenocysteine directed by the UGA codon. SelB binds GTP and GDP.</text>
</comment>
<evidence type="ECO:0000256" key="6">
    <source>
        <dbReference type="ARBA" id="ARBA00023134"/>
    </source>
</evidence>
<dbReference type="AlphaFoldDB" id="A0A9D8KDG7"/>
<dbReference type="CDD" id="cd03696">
    <property type="entry name" value="SelB_II"/>
    <property type="match status" value="1"/>
</dbReference>
<dbReference type="InterPro" id="IPR031157">
    <property type="entry name" value="G_TR_CS"/>
</dbReference>
<evidence type="ECO:0000313" key="10">
    <source>
        <dbReference type="EMBL" id="MBN1572513.1"/>
    </source>
</evidence>
<dbReference type="NCBIfam" id="TIGR00231">
    <property type="entry name" value="small_GTP"/>
    <property type="match status" value="1"/>
</dbReference>
<evidence type="ECO:0000313" key="11">
    <source>
        <dbReference type="Proteomes" id="UP000809273"/>
    </source>
</evidence>
<dbReference type="InterPro" id="IPR050055">
    <property type="entry name" value="EF-Tu_GTPase"/>
</dbReference>
<dbReference type="Pfam" id="PF09106">
    <property type="entry name" value="WHD_2nd_SelB"/>
    <property type="match status" value="1"/>
</dbReference>
<dbReference type="GO" id="GO:0003924">
    <property type="term" value="F:GTPase activity"/>
    <property type="evidence" value="ECO:0007669"/>
    <property type="project" value="InterPro"/>
</dbReference>
<evidence type="ECO:0000256" key="4">
    <source>
        <dbReference type="ARBA" id="ARBA00022741"/>
    </source>
</evidence>
<dbReference type="Pfam" id="PF09107">
    <property type="entry name" value="WHD_3rd_SelB"/>
    <property type="match status" value="1"/>
</dbReference>
<evidence type="ECO:0000256" key="7">
    <source>
        <dbReference type="ARBA" id="ARBA00025526"/>
    </source>
</evidence>
<dbReference type="InterPro" id="IPR015191">
    <property type="entry name" value="SelB_WHD4"/>
</dbReference>
<reference evidence="10" key="2">
    <citation type="submission" date="2021-01" db="EMBL/GenBank/DDBJ databases">
        <authorList>
            <person name="Hahn C.R."/>
            <person name="Youssef N.H."/>
            <person name="Elshahed M."/>
        </authorList>
    </citation>
    <scope>NUCLEOTIDE SEQUENCE</scope>
    <source>
        <strain evidence="10">Zod_Metabat.24</strain>
    </source>
</reference>
<dbReference type="PANTHER" id="PTHR43721">
    <property type="entry name" value="ELONGATION FACTOR TU-RELATED"/>
    <property type="match status" value="1"/>
</dbReference>
<dbReference type="Proteomes" id="UP000809273">
    <property type="component" value="Unassembled WGS sequence"/>
</dbReference>
<organism evidence="10 11">
    <name type="scientific">Candidatus Zymogenus saltonus</name>
    <dbReference type="NCBI Taxonomy" id="2844893"/>
    <lineage>
        <taxon>Bacteria</taxon>
        <taxon>Deltaproteobacteria</taxon>
        <taxon>Candidatus Zymogenia</taxon>
        <taxon>Candidatus Zymogeniales</taxon>
        <taxon>Candidatus Zymogenaceae</taxon>
        <taxon>Candidatus Zymogenus</taxon>
    </lineage>
</organism>
<dbReference type="InterPro" id="IPR057335">
    <property type="entry name" value="Beta-barrel_SelB"/>
</dbReference>
<comment type="subcellular location">
    <subcellularLocation>
        <location evidence="1">Cytoplasm</location>
    </subcellularLocation>
</comment>
<dbReference type="NCBIfam" id="TIGR00475">
    <property type="entry name" value="selB"/>
    <property type="match status" value="1"/>
</dbReference>
<evidence type="ECO:0000256" key="8">
    <source>
        <dbReference type="ARBA" id="ARBA00031615"/>
    </source>
</evidence>
<accession>A0A9D8KDG7</accession>
<dbReference type="SUPFAM" id="SSF46785">
    <property type="entry name" value="Winged helix' DNA-binding domain"/>
    <property type="match status" value="3"/>
</dbReference>
<keyword evidence="3" id="KW-0963">Cytoplasm</keyword>
<dbReference type="Gene3D" id="3.40.50.300">
    <property type="entry name" value="P-loop containing nucleotide triphosphate hydrolases"/>
    <property type="match status" value="1"/>
</dbReference>
<dbReference type="InterPro" id="IPR036388">
    <property type="entry name" value="WH-like_DNA-bd_sf"/>
</dbReference>
<dbReference type="GO" id="GO:0001514">
    <property type="term" value="P:selenocysteine incorporation"/>
    <property type="evidence" value="ECO:0007669"/>
    <property type="project" value="InterPro"/>
</dbReference>
<evidence type="ECO:0000256" key="2">
    <source>
        <dbReference type="ARBA" id="ARBA00015953"/>
    </source>
</evidence>
<dbReference type="Pfam" id="PF25461">
    <property type="entry name" value="Beta-barrel_SelB"/>
    <property type="match status" value="1"/>
</dbReference>
<keyword evidence="10" id="KW-0251">Elongation factor</keyword>
<dbReference type="Pfam" id="PF03144">
    <property type="entry name" value="GTP_EFTU_D2"/>
    <property type="match status" value="1"/>
</dbReference>
<dbReference type="Gene3D" id="1.10.10.2770">
    <property type="match status" value="1"/>
</dbReference>
<dbReference type="SUPFAM" id="SSF50465">
    <property type="entry name" value="EF-Tu/eEF-1alpha/eIF2-gamma C-terminal domain"/>
    <property type="match status" value="1"/>
</dbReference>
<dbReference type="InterPro" id="IPR015190">
    <property type="entry name" value="Elong_fac_SelB-wing-hlx_typ-2"/>
</dbReference>
<protein>
    <recommendedName>
        <fullName evidence="2">Selenocysteine-specific elongation factor</fullName>
    </recommendedName>
    <alternativeName>
        <fullName evidence="8">SelB translation factor</fullName>
    </alternativeName>
</protein>
<dbReference type="PROSITE" id="PS51722">
    <property type="entry name" value="G_TR_2"/>
    <property type="match status" value="1"/>
</dbReference>
<dbReference type="InterPro" id="IPR009001">
    <property type="entry name" value="Transl_elong_EF1A/Init_IF2_C"/>
</dbReference>
<dbReference type="GO" id="GO:0005829">
    <property type="term" value="C:cytosol"/>
    <property type="evidence" value="ECO:0007669"/>
    <property type="project" value="TreeGrafter"/>
</dbReference>
<dbReference type="GO" id="GO:0005525">
    <property type="term" value="F:GTP binding"/>
    <property type="evidence" value="ECO:0007669"/>
    <property type="project" value="UniProtKB-KW"/>
</dbReference>
<dbReference type="SUPFAM" id="SSF50447">
    <property type="entry name" value="Translation proteins"/>
    <property type="match status" value="1"/>
</dbReference>